<accession>A0A0A9DPW5</accession>
<reference evidence="1" key="1">
    <citation type="submission" date="2014-09" db="EMBL/GenBank/DDBJ databases">
        <authorList>
            <person name="Magalhaes I.L.F."/>
            <person name="Oliveira U."/>
            <person name="Santos F.R."/>
            <person name="Vidigal T.H.D.A."/>
            <person name="Brescovit A.D."/>
            <person name="Santos A.J."/>
        </authorList>
    </citation>
    <scope>NUCLEOTIDE SEQUENCE</scope>
    <source>
        <tissue evidence="1">Shoot tissue taken approximately 20 cm above the soil surface</tissue>
    </source>
</reference>
<sequence>MVQVHHPFQPLELGGPHLVDAPGRVRVAVVPAELLQELRLALLHLHLSLPPLHTQILASNRNLR</sequence>
<reference evidence="1" key="2">
    <citation type="journal article" date="2015" name="Data Brief">
        <title>Shoot transcriptome of the giant reed, Arundo donax.</title>
        <authorList>
            <person name="Barrero R.A."/>
            <person name="Guerrero F.D."/>
            <person name="Moolhuijzen P."/>
            <person name="Goolsby J.A."/>
            <person name="Tidwell J."/>
            <person name="Bellgard S.E."/>
            <person name="Bellgard M.I."/>
        </authorList>
    </citation>
    <scope>NUCLEOTIDE SEQUENCE</scope>
    <source>
        <tissue evidence="1">Shoot tissue taken approximately 20 cm above the soil surface</tissue>
    </source>
</reference>
<dbReference type="EMBL" id="GBRH01212068">
    <property type="protein sequence ID" value="JAD85827.1"/>
    <property type="molecule type" value="Transcribed_RNA"/>
</dbReference>
<protein>
    <submittedName>
        <fullName evidence="1">ABA3</fullName>
    </submittedName>
</protein>
<dbReference type="AlphaFoldDB" id="A0A0A9DPW5"/>
<evidence type="ECO:0000313" key="1">
    <source>
        <dbReference type="EMBL" id="JAD85827.1"/>
    </source>
</evidence>
<organism evidence="1">
    <name type="scientific">Arundo donax</name>
    <name type="common">Giant reed</name>
    <name type="synonym">Donax arundinaceus</name>
    <dbReference type="NCBI Taxonomy" id="35708"/>
    <lineage>
        <taxon>Eukaryota</taxon>
        <taxon>Viridiplantae</taxon>
        <taxon>Streptophyta</taxon>
        <taxon>Embryophyta</taxon>
        <taxon>Tracheophyta</taxon>
        <taxon>Spermatophyta</taxon>
        <taxon>Magnoliopsida</taxon>
        <taxon>Liliopsida</taxon>
        <taxon>Poales</taxon>
        <taxon>Poaceae</taxon>
        <taxon>PACMAD clade</taxon>
        <taxon>Arundinoideae</taxon>
        <taxon>Arundineae</taxon>
        <taxon>Arundo</taxon>
    </lineage>
</organism>
<name>A0A0A9DPW5_ARUDO</name>
<proteinExistence type="predicted"/>